<dbReference type="EMBL" id="VFPQ01000001">
    <property type="protein sequence ID" value="TQM74619.1"/>
    <property type="molecule type" value="Genomic_DNA"/>
</dbReference>
<dbReference type="RefSeq" id="WP_142258765.1">
    <property type="nucleotide sequence ID" value="NZ_BMPV01000003.1"/>
</dbReference>
<dbReference type="Gene3D" id="1.10.287.100">
    <property type="match status" value="1"/>
</dbReference>
<feature type="coiled-coil region" evidence="1">
    <location>
        <begin position="229"/>
        <end position="263"/>
    </location>
</feature>
<dbReference type="GO" id="GO:0016874">
    <property type="term" value="F:ligase activity"/>
    <property type="evidence" value="ECO:0007669"/>
    <property type="project" value="UniProtKB-KW"/>
</dbReference>
<keyword evidence="2" id="KW-0436">Ligase</keyword>
<accession>A0A543IVM2</accession>
<dbReference type="InterPro" id="IPR038389">
    <property type="entry name" value="PSMG2_sf"/>
</dbReference>
<evidence type="ECO:0000256" key="1">
    <source>
        <dbReference type="SAM" id="Coils"/>
    </source>
</evidence>
<gene>
    <name evidence="2" type="ORF">FHX40_1299</name>
</gene>
<reference evidence="2 3" key="1">
    <citation type="submission" date="2019-06" db="EMBL/GenBank/DDBJ databases">
        <title>Sequencing the genomes of 1000 actinobacteria strains.</title>
        <authorList>
            <person name="Klenk H.-P."/>
        </authorList>
    </citation>
    <scope>NUCLEOTIDE SEQUENCE [LARGE SCALE GENOMIC DNA]</scope>
    <source>
        <strain evidence="2 3">DSM 43186</strain>
    </source>
</reference>
<dbReference type="Pfam" id="PF09754">
    <property type="entry name" value="PAC2"/>
    <property type="match status" value="1"/>
</dbReference>
<dbReference type="SUPFAM" id="SSF159659">
    <property type="entry name" value="Cgl1923-like"/>
    <property type="match status" value="1"/>
</dbReference>
<dbReference type="AlphaFoldDB" id="A0A543IVM2"/>
<organism evidence="2 3">
    <name type="scientific">Thermopolyspora flexuosa</name>
    <dbReference type="NCBI Taxonomy" id="103836"/>
    <lineage>
        <taxon>Bacteria</taxon>
        <taxon>Bacillati</taxon>
        <taxon>Actinomycetota</taxon>
        <taxon>Actinomycetes</taxon>
        <taxon>Streptosporangiales</taxon>
        <taxon>Streptosporangiaceae</taxon>
        <taxon>Thermopolyspora</taxon>
    </lineage>
</organism>
<dbReference type="Proteomes" id="UP000319213">
    <property type="component" value="Unassembled WGS sequence"/>
</dbReference>
<dbReference type="OrthoDB" id="3733464at2"/>
<evidence type="ECO:0000313" key="2">
    <source>
        <dbReference type="EMBL" id="TQM74619.1"/>
    </source>
</evidence>
<sequence length="304" mass="33654">MFDPTDLYRLDEDIPELTDPVLLYHFEGFVDAGATGRLAMAHLLAKLDNRVIVTFDHDRLLDYRSRRPIMIFDTDRWTDFDTPRLAIHLVHDLEGRPFLMMTGPEPDREWEAFVGAVRALADRFGVSRLVTAHGIPMAVPHTRPLGLTPHGTKPEALQNLAGYGVSPFGRVQVPGSVAALIEYRLGADGRDAVGLAVHVPHYLAQAEYPQAAVTALDAISLCTGLIFPMDELRAAAARTTAEIQEQIQASEELATAIKGLEQQYDAFTGGAQQNNLIENIRVPTGEELAAQFERFLAEREERDS</sequence>
<keyword evidence="1" id="KW-0175">Coiled coil</keyword>
<protein>
    <submittedName>
        <fullName evidence="2">Putative ATP-grasp superfamily ATP-dependent carboligase</fullName>
    </submittedName>
</protein>
<dbReference type="Gene3D" id="3.40.50.10900">
    <property type="entry name" value="PAC-like subunit"/>
    <property type="match status" value="1"/>
</dbReference>
<dbReference type="PIRSF" id="PIRSF028754">
    <property type="entry name" value="UCP028754"/>
    <property type="match status" value="1"/>
</dbReference>
<keyword evidence="3" id="KW-1185">Reference proteome</keyword>
<proteinExistence type="predicted"/>
<name>A0A543IVM2_9ACTN</name>
<evidence type="ECO:0000313" key="3">
    <source>
        <dbReference type="Proteomes" id="UP000319213"/>
    </source>
</evidence>
<dbReference type="InterPro" id="IPR008492">
    <property type="entry name" value="Rv2714-like"/>
</dbReference>
<comment type="caution">
    <text evidence="2">The sequence shown here is derived from an EMBL/GenBank/DDBJ whole genome shotgun (WGS) entry which is preliminary data.</text>
</comment>
<dbReference type="InterPro" id="IPR019151">
    <property type="entry name" value="Proteasome_assmbl_chaperone_2"/>
</dbReference>